<dbReference type="InterPro" id="IPR006158">
    <property type="entry name" value="Cobalamin-bd"/>
</dbReference>
<comment type="caution">
    <text evidence="3">The sequence shown here is derived from an EMBL/GenBank/DDBJ whole genome shotgun (WGS) entry which is preliminary data.</text>
</comment>
<feature type="domain" description="B12-binding" evidence="2">
    <location>
        <begin position="183"/>
        <end position="310"/>
    </location>
</feature>
<dbReference type="SUPFAM" id="SSF46955">
    <property type="entry name" value="Putative DNA-binding domain"/>
    <property type="match status" value="1"/>
</dbReference>
<dbReference type="RefSeq" id="WP_313832933.1">
    <property type="nucleotide sequence ID" value="NZ_JAQOUE010000001.1"/>
</dbReference>
<evidence type="ECO:0000259" key="2">
    <source>
        <dbReference type="PROSITE" id="PS51332"/>
    </source>
</evidence>
<name>A0ABU3K7V2_9BACT</name>
<dbReference type="Pfam" id="PF02310">
    <property type="entry name" value="B12-binding"/>
    <property type="match status" value="1"/>
</dbReference>
<reference evidence="3 4" key="1">
    <citation type="journal article" date="2023" name="ISME J.">
        <title>Cultivation and genomic characterization of novel and ubiquitous marine nitrite-oxidizing bacteria from the Nitrospirales.</title>
        <authorList>
            <person name="Mueller A.J."/>
            <person name="Daebeler A."/>
            <person name="Herbold C.W."/>
            <person name="Kirkegaard R.H."/>
            <person name="Daims H."/>
        </authorList>
    </citation>
    <scope>NUCLEOTIDE SEQUENCE [LARGE SCALE GENOMIC DNA]</scope>
    <source>
        <strain evidence="3 4">EB</strain>
    </source>
</reference>
<dbReference type="Pfam" id="PF02607">
    <property type="entry name" value="B12-binding_2"/>
    <property type="match status" value="1"/>
</dbReference>
<keyword evidence="4" id="KW-1185">Reference proteome</keyword>
<dbReference type="CDD" id="cd02065">
    <property type="entry name" value="B12-binding_like"/>
    <property type="match status" value="1"/>
</dbReference>
<dbReference type="SUPFAM" id="SSF52242">
    <property type="entry name" value="Cobalamin (vitamin B12)-binding domain"/>
    <property type="match status" value="1"/>
</dbReference>
<dbReference type="Pfam" id="PF13411">
    <property type="entry name" value="MerR_1"/>
    <property type="match status" value="1"/>
</dbReference>
<dbReference type="InterPro" id="IPR009061">
    <property type="entry name" value="DNA-bd_dom_put_sf"/>
</dbReference>
<accession>A0ABU3K7V2</accession>
<dbReference type="SMART" id="SM00422">
    <property type="entry name" value="HTH_MERR"/>
    <property type="match status" value="1"/>
</dbReference>
<dbReference type="InterPro" id="IPR036594">
    <property type="entry name" value="Meth_synthase_dom"/>
</dbReference>
<dbReference type="EMBL" id="JAQOUE010000001">
    <property type="protein sequence ID" value="MDT7042520.1"/>
    <property type="molecule type" value="Genomic_DNA"/>
</dbReference>
<proteinExistence type="predicted"/>
<dbReference type="InterPro" id="IPR000551">
    <property type="entry name" value="MerR-type_HTH_dom"/>
</dbReference>
<evidence type="ECO:0000313" key="4">
    <source>
        <dbReference type="Proteomes" id="UP001250932"/>
    </source>
</evidence>
<dbReference type="Gene3D" id="1.10.1240.10">
    <property type="entry name" value="Methionine synthase domain"/>
    <property type="match status" value="1"/>
</dbReference>
<protein>
    <submittedName>
        <fullName evidence="3">MerR family transcriptional regulator</fullName>
    </submittedName>
</protein>
<evidence type="ECO:0000259" key="1">
    <source>
        <dbReference type="PROSITE" id="PS50937"/>
    </source>
</evidence>
<dbReference type="PROSITE" id="PS51332">
    <property type="entry name" value="B12_BINDING"/>
    <property type="match status" value="1"/>
</dbReference>
<dbReference type="Gene3D" id="3.40.50.280">
    <property type="entry name" value="Cobalamin-binding domain"/>
    <property type="match status" value="1"/>
</dbReference>
<dbReference type="InterPro" id="IPR003759">
    <property type="entry name" value="Cbl-bd_cap"/>
</dbReference>
<dbReference type="Proteomes" id="UP001250932">
    <property type="component" value="Unassembled WGS sequence"/>
</dbReference>
<gene>
    <name evidence="3" type="ORF">PPG34_09150</name>
</gene>
<dbReference type="Gene3D" id="1.10.1660.10">
    <property type="match status" value="1"/>
</dbReference>
<sequence>MSKFQCNPSGFGIKHLSEITGLSAHVIRKWDQRYNFLSPYRAENGYRLFTPIDLQLLIFIKSQVALGNTIGQLALRGREALIAEMNSGPLDLSVFPVEVQSQVAEILDAARKGNQAAVEYTLYLFVQHYGIDRALIDIFFPILRTIGDLWHQGRIGIPGEQSVSQTIRRVLAEDILLQKGAEKPQALIACMPNDYHEIGAMAALRLLQKCGWKALYLGADSSIEIVRLACTRRQAQLVLFSCVVERSPEEMKALIDNIVKHLLPITNVVIGGQGGLLYIDWLERKGIRYIGKLEAVKELHPRSLEHSRIA</sequence>
<evidence type="ECO:0000313" key="3">
    <source>
        <dbReference type="EMBL" id="MDT7042520.1"/>
    </source>
</evidence>
<dbReference type="InterPro" id="IPR036724">
    <property type="entry name" value="Cobalamin-bd_sf"/>
</dbReference>
<organism evidence="3 4">
    <name type="scientific">Candidatus Nitronereus thalassa</name>
    <dbReference type="NCBI Taxonomy" id="3020898"/>
    <lineage>
        <taxon>Bacteria</taxon>
        <taxon>Pseudomonadati</taxon>
        <taxon>Nitrospirota</taxon>
        <taxon>Nitrospiria</taxon>
        <taxon>Nitrospirales</taxon>
        <taxon>Nitrospiraceae</taxon>
        <taxon>Candidatus Nitronereus</taxon>
    </lineage>
</organism>
<feature type="domain" description="HTH merR-type" evidence="1">
    <location>
        <begin position="10"/>
        <end position="67"/>
    </location>
</feature>
<dbReference type="PROSITE" id="PS50937">
    <property type="entry name" value="HTH_MERR_2"/>
    <property type="match status" value="1"/>
</dbReference>